<dbReference type="Pfam" id="PF08447">
    <property type="entry name" value="PAS_3"/>
    <property type="match status" value="1"/>
</dbReference>
<accession>A0A6B0T9B0</accession>
<evidence type="ECO:0000256" key="1">
    <source>
        <dbReference type="ARBA" id="ARBA00000085"/>
    </source>
</evidence>
<keyword evidence="3" id="KW-0597">Phosphoprotein</keyword>
<evidence type="ECO:0000256" key="5">
    <source>
        <dbReference type="ARBA" id="ARBA00022777"/>
    </source>
</evidence>
<dbReference type="CDD" id="cd00130">
    <property type="entry name" value="PAS"/>
    <property type="match status" value="2"/>
</dbReference>
<dbReference type="RefSeq" id="WP_159764286.1">
    <property type="nucleotide sequence ID" value="NZ_WUUT01000004.1"/>
</dbReference>
<dbReference type="PANTHER" id="PTHR43304:SF1">
    <property type="entry name" value="PAC DOMAIN-CONTAINING PROTEIN"/>
    <property type="match status" value="1"/>
</dbReference>
<dbReference type="InterPro" id="IPR000700">
    <property type="entry name" value="PAS-assoc_C"/>
</dbReference>
<name>A0A6B0T9B0_9EURY</name>
<feature type="domain" description="PAC" evidence="8">
    <location>
        <begin position="209"/>
        <end position="260"/>
    </location>
</feature>
<dbReference type="InterPro" id="IPR013655">
    <property type="entry name" value="PAS_fold_3"/>
</dbReference>
<feature type="domain" description="PAS" evidence="7">
    <location>
        <begin position="135"/>
        <end position="205"/>
    </location>
</feature>
<dbReference type="Pfam" id="PF08448">
    <property type="entry name" value="PAS_4"/>
    <property type="match status" value="1"/>
</dbReference>
<dbReference type="OrthoDB" id="230688at2157"/>
<dbReference type="InterPro" id="IPR013656">
    <property type="entry name" value="PAS_4"/>
</dbReference>
<evidence type="ECO:0000313" key="9">
    <source>
        <dbReference type="EMBL" id="MXR52153.1"/>
    </source>
</evidence>
<dbReference type="PROSITE" id="PS50109">
    <property type="entry name" value="HIS_KIN"/>
    <property type="match status" value="1"/>
</dbReference>
<dbReference type="InterPro" id="IPR001610">
    <property type="entry name" value="PAC"/>
</dbReference>
<keyword evidence="5" id="KW-0418">Kinase</keyword>
<dbReference type="NCBIfam" id="TIGR00229">
    <property type="entry name" value="sensory_box"/>
    <property type="match status" value="2"/>
</dbReference>
<dbReference type="Pfam" id="PF02518">
    <property type="entry name" value="HATPase_c"/>
    <property type="match status" value="1"/>
</dbReference>
<dbReference type="CDD" id="cd00075">
    <property type="entry name" value="HATPase"/>
    <property type="match status" value="1"/>
</dbReference>
<evidence type="ECO:0000259" key="6">
    <source>
        <dbReference type="PROSITE" id="PS50109"/>
    </source>
</evidence>
<dbReference type="EC" id="2.7.13.3" evidence="2"/>
<dbReference type="SUPFAM" id="SSF55874">
    <property type="entry name" value="ATPase domain of HSP90 chaperone/DNA topoisomerase II/histidine kinase"/>
    <property type="match status" value="1"/>
</dbReference>
<dbReference type="GO" id="GO:0004673">
    <property type="term" value="F:protein histidine kinase activity"/>
    <property type="evidence" value="ECO:0007669"/>
    <property type="project" value="UniProtKB-EC"/>
</dbReference>
<protein>
    <recommendedName>
        <fullName evidence="2">histidine kinase</fullName>
        <ecNumber evidence="2">2.7.13.3</ecNumber>
    </recommendedName>
</protein>
<evidence type="ECO:0000259" key="7">
    <source>
        <dbReference type="PROSITE" id="PS50112"/>
    </source>
</evidence>
<feature type="domain" description="Histidine kinase" evidence="6">
    <location>
        <begin position="506"/>
        <end position="718"/>
    </location>
</feature>
<dbReference type="SMART" id="SM00091">
    <property type="entry name" value="PAS"/>
    <property type="match status" value="3"/>
</dbReference>
<dbReference type="SMART" id="SM00086">
    <property type="entry name" value="PAC"/>
    <property type="match status" value="2"/>
</dbReference>
<sequence length="718" mass="81058">MSRTQVLIDSEGERAAVVSLLEDRYEVVTGDGVRQADLYLVDDHSLPTYREQLRERKRADGQVFCPVVLVRRRRTQIDRQAFHDPTAGTGVIDEVLTAPLDRETVIWRLDNLLTRRDTTRNLVDRNAQLERREQELERYKTFVEQSSDVVSVLDEAGHIEYQSPAVGRALGYEQSELIGQNAFDFVHPDDREALWETYEQLLEDPDRTVADEARFRTADGDWRWLSIRATNQLDGEVIDGIIVNSRDVTERKREEQKRQRTVRRMTDAILGLDSDWQFIEINEQAESILDIDAETVLGERIWDVFPEATGTTFYDVYHTVMDEREPRSFEERLREMDMWFEVNVYPEPHGGISIYFRDITDRKARENRIERLNREFETVFENVRDGLFLLAVEPDGAIMLRRSNDAAGPVLAGERPVAPGEPLDGRADPELLDSCRTCLQRRGSGVLELETTVEGEDSTFDVRLSPVVVDGTVEMIVGSARDITERKRYERRIEAQRDDLKLLNQMVRHDIRNDLQVIKTHGELLAQEIDPELGSSADSIVSAAENAIVLTEEARNLSEVMLRSGETQQPTPLATTLRTQIEQVRSAHEAATIEIDGTLPEVDVQADEMLDSVFDNLLKNSVVHNDSPDPRTVVSAGVDGEYATVRIADNGPGIPDERKARIFEKGSKGGHSDGSGIGLYLVDTLVDQYGGTVDIEDRGPSAESDGGAVFVVRLPLAS</sequence>
<dbReference type="InterPro" id="IPR004358">
    <property type="entry name" value="Sig_transdc_His_kin-like_C"/>
</dbReference>
<evidence type="ECO:0000313" key="10">
    <source>
        <dbReference type="Proteomes" id="UP000466535"/>
    </source>
</evidence>
<dbReference type="SUPFAM" id="SSF55785">
    <property type="entry name" value="PYP-like sensor domain (PAS domain)"/>
    <property type="match status" value="3"/>
</dbReference>
<dbReference type="PROSITE" id="PS50112">
    <property type="entry name" value="PAS"/>
    <property type="match status" value="2"/>
</dbReference>
<evidence type="ECO:0000256" key="2">
    <source>
        <dbReference type="ARBA" id="ARBA00012438"/>
    </source>
</evidence>
<comment type="caution">
    <text evidence="9">The sequence shown here is derived from an EMBL/GenBank/DDBJ whole genome shotgun (WGS) entry which is preliminary data.</text>
</comment>
<gene>
    <name evidence="9" type="ORF">GRX03_11145</name>
</gene>
<organism evidence="9 10">
    <name type="scientific">Halovenus carboxidivorans</name>
    <dbReference type="NCBI Taxonomy" id="2692199"/>
    <lineage>
        <taxon>Archaea</taxon>
        <taxon>Methanobacteriati</taxon>
        <taxon>Methanobacteriota</taxon>
        <taxon>Stenosarchaea group</taxon>
        <taxon>Halobacteria</taxon>
        <taxon>Halobacteriales</taxon>
        <taxon>Haloarculaceae</taxon>
        <taxon>Halovenus</taxon>
    </lineage>
</organism>
<dbReference type="InterPro" id="IPR005467">
    <property type="entry name" value="His_kinase_dom"/>
</dbReference>
<dbReference type="SMART" id="SM00387">
    <property type="entry name" value="HATPase_c"/>
    <property type="match status" value="1"/>
</dbReference>
<comment type="catalytic activity">
    <reaction evidence="1">
        <text>ATP + protein L-histidine = ADP + protein N-phospho-L-histidine.</text>
        <dbReference type="EC" id="2.7.13.3"/>
    </reaction>
</comment>
<proteinExistence type="predicted"/>
<dbReference type="InterPro" id="IPR036890">
    <property type="entry name" value="HATPase_C_sf"/>
</dbReference>
<evidence type="ECO:0000256" key="3">
    <source>
        <dbReference type="ARBA" id="ARBA00022553"/>
    </source>
</evidence>
<dbReference type="InterPro" id="IPR052162">
    <property type="entry name" value="Sensor_kinase/Photoreceptor"/>
</dbReference>
<evidence type="ECO:0000256" key="4">
    <source>
        <dbReference type="ARBA" id="ARBA00022679"/>
    </source>
</evidence>
<dbReference type="InterPro" id="IPR003594">
    <property type="entry name" value="HATPase_dom"/>
</dbReference>
<dbReference type="Gene3D" id="3.30.450.20">
    <property type="entry name" value="PAS domain"/>
    <property type="match status" value="3"/>
</dbReference>
<dbReference type="InterPro" id="IPR000014">
    <property type="entry name" value="PAS"/>
</dbReference>
<keyword evidence="10" id="KW-1185">Reference proteome</keyword>
<dbReference type="Gene3D" id="3.30.565.10">
    <property type="entry name" value="Histidine kinase-like ATPase, C-terminal domain"/>
    <property type="match status" value="1"/>
</dbReference>
<dbReference type="AlphaFoldDB" id="A0A6B0T9B0"/>
<evidence type="ECO:0000259" key="8">
    <source>
        <dbReference type="PROSITE" id="PS50113"/>
    </source>
</evidence>
<dbReference type="EMBL" id="WUUT01000004">
    <property type="protein sequence ID" value="MXR52153.1"/>
    <property type="molecule type" value="Genomic_DNA"/>
</dbReference>
<keyword evidence="4" id="KW-0808">Transferase</keyword>
<reference evidence="9 10" key="1">
    <citation type="submission" date="2019-12" db="EMBL/GenBank/DDBJ databases">
        <title>Isolation and characterization of three novel carbon monoxide-oxidizing members of Halobacteria from salione crusts and soils.</title>
        <authorList>
            <person name="Myers M.R."/>
            <person name="King G.M."/>
        </authorList>
    </citation>
    <scope>NUCLEOTIDE SEQUENCE [LARGE SCALE GENOMIC DNA]</scope>
    <source>
        <strain evidence="9 10">WSH3</strain>
    </source>
</reference>
<dbReference type="PRINTS" id="PR00344">
    <property type="entry name" value="BCTRLSENSOR"/>
</dbReference>
<dbReference type="PROSITE" id="PS50113">
    <property type="entry name" value="PAC"/>
    <property type="match status" value="1"/>
</dbReference>
<feature type="domain" description="PAS" evidence="7">
    <location>
        <begin position="254"/>
        <end position="324"/>
    </location>
</feature>
<dbReference type="Proteomes" id="UP000466535">
    <property type="component" value="Unassembled WGS sequence"/>
</dbReference>
<dbReference type="InterPro" id="IPR035965">
    <property type="entry name" value="PAS-like_dom_sf"/>
</dbReference>
<dbReference type="PANTHER" id="PTHR43304">
    <property type="entry name" value="PHYTOCHROME-LIKE PROTEIN CPH1"/>
    <property type="match status" value="1"/>
</dbReference>